<evidence type="ECO:0008006" key="3">
    <source>
        <dbReference type="Google" id="ProtNLM"/>
    </source>
</evidence>
<dbReference type="Proteomes" id="UP001517376">
    <property type="component" value="Unassembled WGS sequence"/>
</dbReference>
<comment type="caution">
    <text evidence="1">The sequence shown here is derived from an EMBL/GenBank/DDBJ whole genome shotgun (WGS) entry which is preliminary data.</text>
</comment>
<organism evidence="1 2">
    <name type="scientific">Paragemmobacter ruber</name>
    <dbReference type="NCBI Taxonomy" id="1985673"/>
    <lineage>
        <taxon>Bacteria</taxon>
        <taxon>Pseudomonadati</taxon>
        <taxon>Pseudomonadota</taxon>
        <taxon>Alphaproteobacteria</taxon>
        <taxon>Rhodobacterales</taxon>
        <taxon>Paracoccaceae</taxon>
        <taxon>Paragemmobacter</taxon>
    </lineage>
</organism>
<proteinExistence type="predicted"/>
<gene>
    <name evidence="1" type="ORF">GU920_03155</name>
</gene>
<evidence type="ECO:0000313" key="2">
    <source>
        <dbReference type="Proteomes" id="UP001517376"/>
    </source>
</evidence>
<dbReference type="EMBL" id="JAAATW010000001">
    <property type="protein sequence ID" value="NBE06516.1"/>
    <property type="molecule type" value="Genomic_DNA"/>
</dbReference>
<evidence type="ECO:0000313" key="1">
    <source>
        <dbReference type="EMBL" id="NBE06516.1"/>
    </source>
</evidence>
<reference evidence="2" key="1">
    <citation type="submission" date="2020-01" db="EMBL/GenBank/DDBJ databases">
        <title>Sphingomonas sp. strain CSW-10.</title>
        <authorList>
            <person name="Chen W.-M."/>
        </authorList>
    </citation>
    <scope>NUCLEOTIDE SEQUENCE [LARGE SCALE GENOMIC DNA]</scope>
    <source>
        <strain evidence="2">CCP-1</strain>
    </source>
</reference>
<sequence>MRALWFLPVVLVACGPIPVDRAERQCFERARLAQQPRGEVNVGVGSGGRSSIGGEVTITSDFLLGRDPSAVFDSCVYQKSGQPPTRPLYSFPEWRG</sequence>
<keyword evidence="2" id="KW-1185">Reference proteome</keyword>
<protein>
    <recommendedName>
        <fullName evidence="3">Lipoprotein</fullName>
    </recommendedName>
</protein>
<name>A0ABW9Y1Z8_9RHOB</name>
<dbReference type="RefSeq" id="WP_161766502.1">
    <property type="nucleotide sequence ID" value="NZ_JAAATW010000001.1"/>
</dbReference>
<accession>A0ABW9Y1Z8</accession>